<evidence type="ECO:0000313" key="4">
    <source>
        <dbReference type="Proteomes" id="UP001590950"/>
    </source>
</evidence>
<feature type="signal peptide" evidence="2">
    <location>
        <begin position="1"/>
        <end position="20"/>
    </location>
</feature>
<dbReference type="Proteomes" id="UP001590950">
    <property type="component" value="Unassembled WGS sequence"/>
</dbReference>
<protein>
    <submittedName>
        <fullName evidence="3">Uncharacterized protein</fullName>
    </submittedName>
</protein>
<dbReference type="EMBL" id="JBEFKJ010000012">
    <property type="protein sequence ID" value="KAL2042963.1"/>
    <property type="molecule type" value="Genomic_DNA"/>
</dbReference>
<gene>
    <name evidence="3" type="ORF">N7G274_004021</name>
</gene>
<organism evidence="3 4">
    <name type="scientific">Stereocaulon virgatum</name>
    <dbReference type="NCBI Taxonomy" id="373712"/>
    <lineage>
        <taxon>Eukaryota</taxon>
        <taxon>Fungi</taxon>
        <taxon>Dikarya</taxon>
        <taxon>Ascomycota</taxon>
        <taxon>Pezizomycotina</taxon>
        <taxon>Lecanoromycetes</taxon>
        <taxon>OSLEUM clade</taxon>
        <taxon>Lecanoromycetidae</taxon>
        <taxon>Lecanorales</taxon>
        <taxon>Lecanorineae</taxon>
        <taxon>Stereocaulaceae</taxon>
        <taxon>Stereocaulon</taxon>
    </lineage>
</organism>
<evidence type="ECO:0000256" key="2">
    <source>
        <dbReference type="SAM" id="SignalP"/>
    </source>
</evidence>
<reference evidence="3 4" key="1">
    <citation type="submission" date="2024-09" db="EMBL/GenBank/DDBJ databases">
        <title>Rethinking Asexuality: The Enigmatic Case of Functional Sexual Genes in Lepraria (Stereocaulaceae).</title>
        <authorList>
            <person name="Doellman M."/>
            <person name="Sun Y."/>
            <person name="Barcenas-Pena A."/>
            <person name="Lumbsch H.T."/>
            <person name="Grewe F."/>
        </authorList>
    </citation>
    <scope>NUCLEOTIDE SEQUENCE [LARGE SCALE GENOMIC DNA]</scope>
    <source>
        <strain evidence="3 4">Mercado 3170</strain>
    </source>
</reference>
<evidence type="ECO:0000313" key="3">
    <source>
        <dbReference type="EMBL" id="KAL2042963.1"/>
    </source>
</evidence>
<sequence length="194" mass="20671">MGTALLFFRFLAIAATIVQAYPAGEETRHSRSRHHLPVPTSRALAQPAEKHVAASPNPTLASSASAQSAMYAADAAGPPTTLSPNQIKINKEEAQIAAEGLSMYRAGTASTASVASASAAAATAAVNCNDGTWAPTLANYNKAKTDQNLKKWWFGGEDTDNNTFTGIQEFQNQLLDSDLGCRFHASWQRILLYS</sequence>
<evidence type="ECO:0000256" key="1">
    <source>
        <dbReference type="SAM" id="MobiDB-lite"/>
    </source>
</evidence>
<keyword evidence="2" id="KW-0732">Signal</keyword>
<feature type="region of interest" description="Disordered" evidence="1">
    <location>
        <begin position="26"/>
        <end position="60"/>
    </location>
</feature>
<comment type="caution">
    <text evidence="3">The sequence shown here is derived from an EMBL/GenBank/DDBJ whole genome shotgun (WGS) entry which is preliminary data.</text>
</comment>
<accession>A0ABR4AD17</accession>
<proteinExistence type="predicted"/>
<name>A0ABR4AD17_9LECA</name>
<feature type="chain" id="PRO_5046467671" evidence="2">
    <location>
        <begin position="21"/>
        <end position="194"/>
    </location>
</feature>
<keyword evidence="4" id="KW-1185">Reference proteome</keyword>